<dbReference type="RefSeq" id="WP_315851703.1">
    <property type="nucleotide sequence ID" value="NZ_CP036262.1"/>
</dbReference>
<accession>A0A517MCY8</accession>
<evidence type="ECO:0000313" key="2">
    <source>
        <dbReference type="EMBL" id="QDS92750.1"/>
    </source>
</evidence>
<gene>
    <name evidence="2" type="ORF">FF011L_14990</name>
</gene>
<protein>
    <recommendedName>
        <fullName evidence="4">Sulfatase</fullName>
    </recommendedName>
</protein>
<sequence length="487" mass="53886" precursor="true">MMLTNSLSRRHALKSLGCGFGFLSAAALANQQAQANPEALAKLQAGGGPLNPLAPQLPHFAARAKRVIFVFMQGGPSHVDTFDYKPLLEKKDGESHVFDDARVLAKTKKITKHRVFRSPWKFKQHGECGQSVSELFPEIAKHVDDLCFLKGMHTDGVAHGPSTLFLHTGSINLIRPSVGSWVLYGLGSENENLPGFVTIQPSMGNGGPRNYSNAFLPAHLQGTAVGRAGVSAEQAKIRNLQNHILAADDQRQQFEQLRQLNRLQLAGQPGADELDAVIQSYELAWRMQQNAPDTLDISQEPEHVQKMYGIGEKGTDDFGRQCLMARRMAEAGVRYIQVNYGDNTNNPRWDQHSNIERHQTHAFNTDKPVAGLLADLKQRGLLEDTLVWWGGEFGRTPYAQANGTGRDHNPYGFTIFLAGGGVKAGFSHGQTDPFGHHAIQGKVHMHDWHATLLHLLGMDHERLTYMHNGRPFRLTDVHGEVVHEILA</sequence>
<dbReference type="SUPFAM" id="SSF53649">
    <property type="entry name" value="Alkaline phosphatase-like"/>
    <property type="match status" value="1"/>
</dbReference>
<keyword evidence="1" id="KW-0732">Signal</keyword>
<dbReference type="KEGG" id="rml:FF011L_14990"/>
<keyword evidence="3" id="KW-1185">Reference proteome</keyword>
<feature type="chain" id="PRO_5022117449" description="Sulfatase" evidence="1">
    <location>
        <begin position="30"/>
        <end position="487"/>
    </location>
</feature>
<name>A0A517MCY8_9BACT</name>
<dbReference type="InterPro" id="IPR017850">
    <property type="entry name" value="Alkaline_phosphatase_core_sf"/>
</dbReference>
<proteinExistence type="predicted"/>
<reference evidence="2 3" key="1">
    <citation type="submission" date="2019-02" db="EMBL/GenBank/DDBJ databases">
        <title>Deep-cultivation of Planctomycetes and their phenomic and genomic characterization uncovers novel biology.</title>
        <authorList>
            <person name="Wiegand S."/>
            <person name="Jogler M."/>
            <person name="Boedeker C."/>
            <person name="Pinto D."/>
            <person name="Vollmers J."/>
            <person name="Rivas-Marin E."/>
            <person name="Kohn T."/>
            <person name="Peeters S.H."/>
            <person name="Heuer A."/>
            <person name="Rast P."/>
            <person name="Oberbeckmann S."/>
            <person name="Bunk B."/>
            <person name="Jeske O."/>
            <person name="Meyerdierks A."/>
            <person name="Storesund J.E."/>
            <person name="Kallscheuer N."/>
            <person name="Luecker S."/>
            <person name="Lage O.M."/>
            <person name="Pohl T."/>
            <person name="Merkel B.J."/>
            <person name="Hornburger P."/>
            <person name="Mueller R.-W."/>
            <person name="Bruemmer F."/>
            <person name="Labrenz M."/>
            <person name="Spormann A.M."/>
            <person name="Op den Camp H."/>
            <person name="Overmann J."/>
            <person name="Amann R."/>
            <person name="Jetten M.S.M."/>
            <person name="Mascher T."/>
            <person name="Medema M.H."/>
            <person name="Devos D.P."/>
            <person name="Kaster A.-K."/>
            <person name="Ovreas L."/>
            <person name="Rohde M."/>
            <person name="Galperin M.Y."/>
            <person name="Jogler C."/>
        </authorList>
    </citation>
    <scope>NUCLEOTIDE SEQUENCE [LARGE SCALE GENOMIC DNA]</scope>
    <source>
        <strain evidence="2 3">FF011L</strain>
    </source>
</reference>
<dbReference type="InterPro" id="IPR010869">
    <property type="entry name" value="DUF1501"/>
</dbReference>
<evidence type="ECO:0000313" key="3">
    <source>
        <dbReference type="Proteomes" id="UP000320672"/>
    </source>
</evidence>
<dbReference type="PANTHER" id="PTHR43737:SF1">
    <property type="entry name" value="DUF1501 DOMAIN-CONTAINING PROTEIN"/>
    <property type="match status" value="1"/>
</dbReference>
<dbReference type="PANTHER" id="PTHR43737">
    <property type="entry name" value="BLL7424 PROTEIN"/>
    <property type="match status" value="1"/>
</dbReference>
<evidence type="ECO:0000256" key="1">
    <source>
        <dbReference type="SAM" id="SignalP"/>
    </source>
</evidence>
<dbReference type="EMBL" id="CP036262">
    <property type="protein sequence ID" value="QDS92750.1"/>
    <property type="molecule type" value="Genomic_DNA"/>
</dbReference>
<dbReference type="Proteomes" id="UP000320672">
    <property type="component" value="Chromosome"/>
</dbReference>
<dbReference type="AlphaFoldDB" id="A0A517MCY8"/>
<dbReference type="PROSITE" id="PS51318">
    <property type="entry name" value="TAT"/>
    <property type="match status" value="1"/>
</dbReference>
<feature type="signal peptide" evidence="1">
    <location>
        <begin position="1"/>
        <end position="29"/>
    </location>
</feature>
<dbReference type="Pfam" id="PF07394">
    <property type="entry name" value="DUF1501"/>
    <property type="match status" value="1"/>
</dbReference>
<organism evidence="2 3">
    <name type="scientific">Roseimaritima multifibrata</name>
    <dbReference type="NCBI Taxonomy" id="1930274"/>
    <lineage>
        <taxon>Bacteria</taxon>
        <taxon>Pseudomonadati</taxon>
        <taxon>Planctomycetota</taxon>
        <taxon>Planctomycetia</taxon>
        <taxon>Pirellulales</taxon>
        <taxon>Pirellulaceae</taxon>
        <taxon>Roseimaritima</taxon>
    </lineage>
</organism>
<evidence type="ECO:0008006" key="4">
    <source>
        <dbReference type="Google" id="ProtNLM"/>
    </source>
</evidence>
<dbReference type="InterPro" id="IPR006311">
    <property type="entry name" value="TAT_signal"/>
</dbReference>